<dbReference type="GO" id="GO:0061630">
    <property type="term" value="F:ubiquitin protein ligase activity"/>
    <property type="evidence" value="ECO:0007669"/>
    <property type="project" value="UniProtKB-EC"/>
</dbReference>
<name>G8ZSS6_TORDE</name>
<dbReference type="Gene3D" id="1.20.120.1750">
    <property type="match status" value="1"/>
</dbReference>
<dbReference type="SUPFAM" id="SSF57850">
    <property type="entry name" value="RING/U-box"/>
    <property type="match status" value="2"/>
</dbReference>
<dbReference type="RefSeq" id="XP_003680881.1">
    <property type="nucleotide sequence ID" value="XM_003680833.1"/>
</dbReference>
<evidence type="ECO:0000256" key="3">
    <source>
        <dbReference type="ARBA" id="ARBA00012251"/>
    </source>
</evidence>
<dbReference type="GO" id="GO:0008270">
    <property type="term" value="F:zinc ion binding"/>
    <property type="evidence" value="ECO:0007669"/>
    <property type="project" value="UniProtKB-KW"/>
</dbReference>
<dbReference type="OrthoDB" id="1431934at2759"/>
<evidence type="ECO:0000256" key="1">
    <source>
        <dbReference type="ARBA" id="ARBA00001798"/>
    </source>
</evidence>
<sequence length="458" mass="52956">MGERANLTDDLKILRDMYPEMKTCNDSHNEIMDSSKVTGILPFKVSLPEDITVTYNDQRLVLSELTEDSLKFTIDSTLYPDLRRGIKFTIESQWMSQRDQEKIRDAIYQEFGVFTDSSLDTFEPSTPTLMLLFGFLTSDIAKELFDCNERHCNSQEEFKLFAAISSVIEREKMERSNFDCCICMETKKGSKMIALPCGHLLCLLCTKSYFKALIEEGNLTRVRCPECEYQELDLNKLQSYSEIKKVIFEPTIPLDFFKGILCDEICLRYADLFYSQAASKLSQHCLYACVTCRRCNKWCVKEDLNDSMIECKSCEYVFCFDCLHSWHGYVNRCGKKVEMPRNVIEEYVELMDTVSERKRALEAKYGKKIIEHEAKDFLAERMLDLAVEEEGSDLQRCPKCRTVVQRSEGCNKMKCAICDTMFCYLCAVDLYPEDPYAHFKNPKSGCYARLFEGMPGAS</sequence>
<evidence type="ECO:0000256" key="5">
    <source>
        <dbReference type="ARBA" id="ARBA00022723"/>
    </source>
</evidence>
<dbReference type="GO" id="GO:0085020">
    <property type="term" value="P:protein K6-linked ubiquitination"/>
    <property type="evidence" value="ECO:0007669"/>
    <property type="project" value="EnsemblFungi"/>
</dbReference>
<dbReference type="CDD" id="cd23783">
    <property type="entry name" value="RWD_ScITT1-like"/>
    <property type="match status" value="1"/>
</dbReference>
<evidence type="ECO:0000256" key="10">
    <source>
        <dbReference type="ARBA" id="ARBA00044508"/>
    </source>
</evidence>
<dbReference type="Pfam" id="PF26200">
    <property type="entry name" value="Rcat_RNF216"/>
    <property type="match status" value="1"/>
</dbReference>
<dbReference type="eggNOG" id="KOG1814">
    <property type="taxonomic scope" value="Eukaryota"/>
</dbReference>
<comment type="pathway">
    <text evidence="2">Protein modification; protein ubiquitination.</text>
</comment>
<dbReference type="FunCoup" id="G8ZSS6">
    <property type="interactions" value="186"/>
</dbReference>
<dbReference type="GeneID" id="11502105"/>
<keyword evidence="8" id="KW-0833">Ubl conjugation pathway</keyword>
<comment type="similarity">
    <text evidence="10">Belongs to the RBR family. RNF14 subfamily.</text>
</comment>
<evidence type="ECO:0000256" key="6">
    <source>
        <dbReference type="ARBA" id="ARBA00022737"/>
    </source>
</evidence>
<dbReference type="PROSITE" id="PS50089">
    <property type="entry name" value="ZF_RING_2"/>
    <property type="match status" value="1"/>
</dbReference>
<dbReference type="InterPro" id="IPR013083">
    <property type="entry name" value="Znf_RING/FYVE/PHD"/>
</dbReference>
<dbReference type="EMBL" id="HE616745">
    <property type="protein sequence ID" value="CCE91670.1"/>
    <property type="molecule type" value="Genomic_DNA"/>
</dbReference>
<dbReference type="EC" id="2.3.2.31" evidence="3"/>
<dbReference type="HOGENOM" id="CLU_021364_2_2_1"/>
<dbReference type="CDD" id="cd20354">
    <property type="entry name" value="Rcat_RBR_RNF14"/>
    <property type="match status" value="1"/>
</dbReference>
<dbReference type="GO" id="GO:0160127">
    <property type="term" value="P:protein-RNA covalent cross-linking repair"/>
    <property type="evidence" value="ECO:0007669"/>
    <property type="project" value="EnsemblFungi"/>
</dbReference>
<gene>
    <name evidence="14" type="primary">TDEL0D00860</name>
    <name evidence="14" type="ORF">TDEL_0D00860</name>
</gene>
<dbReference type="STRING" id="1076872.G8ZSS6"/>
<evidence type="ECO:0000256" key="11">
    <source>
        <dbReference type="PROSITE-ProRule" id="PRU00175"/>
    </source>
</evidence>
<evidence type="ECO:0000256" key="8">
    <source>
        <dbReference type="ARBA" id="ARBA00022786"/>
    </source>
</evidence>
<feature type="domain" description="RING-type" evidence="12">
    <location>
        <begin position="180"/>
        <end position="228"/>
    </location>
</feature>
<dbReference type="InterPro" id="IPR002867">
    <property type="entry name" value="IBR_dom"/>
</dbReference>
<keyword evidence="5" id="KW-0479">Metal-binding</keyword>
<dbReference type="SMART" id="SM00647">
    <property type="entry name" value="IBR"/>
    <property type="match status" value="2"/>
</dbReference>
<dbReference type="Proteomes" id="UP000005627">
    <property type="component" value="Chromosome 4"/>
</dbReference>
<evidence type="ECO:0000313" key="15">
    <source>
        <dbReference type="Proteomes" id="UP000005627"/>
    </source>
</evidence>
<proteinExistence type="inferred from homology"/>
<dbReference type="GO" id="GO:0006449">
    <property type="term" value="P:regulation of translational termination"/>
    <property type="evidence" value="ECO:0007669"/>
    <property type="project" value="EnsemblFungi"/>
</dbReference>
<dbReference type="KEGG" id="tdl:TDEL_0D00860"/>
<keyword evidence="4" id="KW-0808">Transferase</keyword>
<organism evidence="14 15">
    <name type="scientific">Torulaspora delbrueckii</name>
    <name type="common">Yeast</name>
    <name type="synonym">Candida colliculosa</name>
    <dbReference type="NCBI Taxonomy" id="4950"/>
    <lineage>
        <taxon>Eukaryota</taxon>
        <taxon>Fungi</taxon>
        <taxon>Dikarya</taxon>
        <taxon>Ascomycota</taxon>
        <taxon>Saccharomycotina</taxon>
        <taxon>Saccharomycetes</taxon>
        <taxon>Saccharomycetales</taxon>
        <taxon>Saccharomycetaceae</taxon>
        <taxon>Torulaspora</taxon>
    </lineage>
</organism>
<evidence type="ECO:0000256" key="7">
    <source>
        <dbReference type="ARBA" id="ARBA00022771"/>
    </source>
</evidence>
<keyword evidence="7 11" id="KW-0863">Zinc-finger</keyword>
<dbReference type="InterPro" id="IPR047548">
    <property type="entry name" value="Rcat_RBR_RNF14"/>
</dbReference>
<dbReference type="InterPro" id="IPR001841">
    <property type="entry name" value="Znf_RING"/>
</dbReference>
<accession>G8ZSS6</accession>
<dbReference type="Gene3D" id="3.30.40.10">
    <property type="entry name" value="Zinc/RING finger domain, C3HC4 (zinc finger)"/>
    <property type="match status" value="1"/>
</dbReference>
<dbReference type="AlphaFoldDB" id="G8ZSS6"/>
<dbReference type="PANTHER" id="PTHR11685">
    <property type="entry name" value="RBR FAMILY RING FINGER AND IBR DOMAIN-CONTAINING"/>
    <property type="match status" value="1"/>
</dbReference>
<reference evidence="14 15" key="1">
    <citation type="journal article" date="2011" name="Proc. Natl. Acad. Sci. U.S.A.">
        <title>Evolutionary erosion of yeast sex chromosomes by mating-type switching accidents.</title>
        <authorList>
            <person name="Gordon J.L."/>
            <person name="Armisen D."/>
            <person name="Proux-Wera E."/>
            <person name="Oheigeartaigh S.S."/>
            <person name="Byrne K.P."/>
            <person name="Wolfe K.H."/>
        </authorList>
    </citation>
    <scope>NUCLEOTIDE SEQUENCE [LARGE SCALE GENOMIC DNA]</scope>
    <source>
        <strain evidence="15">ATCC 10662 / CBS 1146 / NBRC 0425 / NCYC 2629 / NRRL Y-866</strain>
    </source>
</reference>
<evidence type="ECO:0000256" key="4">
    <source>
        <dbReference type="ARBA" id="ARBA00022679"/>
    </source>
</evidence>
<keyword evidence="15" id="KW-1185">Reference proteome</keyword>
<evidence type="ECO:0000259" key="13">
    <source>
        <dbReference type="PROSITE" id="PS51873"/>
    </source>
</evidence>
<dbReference type="InterPro" id="IPR044066">
    <property type="entry name" value="TRIAD_supradom"/>
</dbReference>
<evidence type="ECO:0000313" key="14">
    <source>
        <dbReference type="EMBL" id="CCE91670.1"/>
    </source>
</evidence>
<dbReference type="PROSITE" id="PS51873">
    <property type="entry name" value="TRIAD"/>
    <property type="match status" value="1"/>
</dbReference>
<evidence type="ECO:0000256" key="2">
    <source>
        <dbReference type="ARBA" id="ARBA00004906"/>
    </source>
</evidence>
<evidence type="ECO:0000256" key="9">
    <source>
        <dbReference type="ARBA" id="ARBA00022833"/>
    </source>
</evidence>
<protein>
    <recommendedName>
        <fullName evidence="3">RBR-type E3 ubiquitin transferase</fullName>
        <ecNumber evidence="3">2.3.2.31</ecNumber>
    </recommendedName>
</protein>
<keyword evidence="9" id="KW-0862">Zinc</keyword>
<evidence type="ECO:0000259" key="12">
    <source>
        <dbReference type="PROSITE" id="PS50089"/>
    </source>
</evidence>
<dbReference type="InterPro" id="IPR031127">
    <property type="entry name" value="E3_UB_ligase_RBR"/>
</dbReference>
<comment type="catalytic activity">
    <reaction evidence="1">
        <text>[E2 ubiquitin-conjugating enzyme]-S-ubiquitinyl-L-cysteine + [acceptor protein]-L-lysine = [E2 ubiquitin-conjugating enzyme]-L-cysteine + [acceptor protein]-N(6)-ubiquitinyl-L-lysine.</text>
        <dbReference type="EC" id="2.3.2.31"/>
    </reaction>
</comment>
<dbReference type="InParanoid" id="G8ZSS6"/>
<keyword evidence="6" id="KW-0677">Repeat</keyword>
<feature type="domain" description="RING-type" evidence="13">
    <location>
        <begin position="176"/>
        <end position="450"/>
    </location>
</feature>
<dbReference type="SMART" id="SM00184">
    <property type="entry name" value="RING"/>
    <property type="match status" value="2"/>
</dbReference>